<dbReference type="InterPro" id="IPR017871">
    <property type="entry name" value="ABC_transporter-like_CS"/>
</dbReference>
<keyword evidence="10" id="KW-0472">Membrane</keyword>
<keyword evidence="7 12" id="KW-0067">ATP-binding</keyword>
<evidence type="ECO:0000256" key="7">
    <source>
        <dbReference type="ARBA" id="ARBA00022840"/>
    </source>
</evidence>
<evidence type="ECO:0000256" key="10">
    <source>
        <dbReference type="ARBA" id="ARBA00023136"/>
    </source>
</evidence>
<accession>A0ABS4DV55</accession>
<dbReference type="EMBL" id="JAGGJU010000002">
    <property type="protein sequence ID" value="MBP1849570.1"/>
    <property type="molecule type" value="Genomic_DNA"/>
</dbReference>
<organism evidence="12 13">
    <name type="scientific">Rhizobium halophytocola</name>
    <dbReference type="NCBI Taxonomy" id="735519"/>
    <lineage>
        <taxon>Bacteria</taxon>
        <taxon>Pseudomonadati</taxon>
        <taxon>Pseudomonadota</taxon>
        <taxon>Alphaproteobacteria</taxon>
        <taxon>Hyphomicrobiales</taxon>
        <taxon>Rhizobiaceae</taxon>
        <taxon>Rhizobium/Agrobacterium group</taxon>
        <taxon>Rhizobium</taxon>
    </lineage>
</organism>
<keyword evidence="4" id="KW-1003">Cell membrane</keyword>
<protein>
    <submittedName>
        <fullName evidence="12">Iron complex transport system ATP-binding protein</fullName>
    </submittedName>
</protein>
<keyword evidence="8" id="KW-0408">Iron</keyword>
<name>A0ABS4DV55_9HYPH</name>
<dbReference type="Proteomes" id="UP000759443">
    <property type="component" value="Unassembled WGS sequence"/>
</dbReference>
<comment type="similarity">
    <text evidence="2">Belongs to the ABC transporter superfamily.</text>
</comment>
<evidence type="ECO:0000256" key="3">
    <source>
        <dbReference type="ARBA" id="ARBA00022448"/>
    </source>
</evidence>
<evidence type="ECO:0000256" key="4">
    <source>
        <dbReference type="ARBA" id="ARBA00022475"/>
    </source>
</evidence>
<feature type="domain" description="ABC transporter" evidence="11">
    <location>
        <begin position="2"/>
        <end position="238"/>
    </location>
</feature>
<dbReference type="PANTHER" id="PTHR42771:SF2">
    <property type="entry name" value="IRON(3+)-HYDROXAMATE IMPORT ATP-BINDING PROTEIN FHUC"/>
    <property type="match status" value="1"/>
</dbReference>
<keyword evidence="6" id="KW-0547">Nucleotide-binding</keyword>
<dbReference type="Pfam" id="PF00005">
    <property type="entry name" value="ABC_tran"/>
    <property type="match status" value="1"/>
</dbReference>
<dbReference type="Gene3D" id="3.40.50.300">
    <property type="entry name" value="P-loop containing nucleotide triphosphate hydrolases"/>
    <property type="match status" value="1"/>
</dbReference>
<keyword evidence="9" id="KW-0406">Ion transport</keyword>
<evidence type="ECO:0000256" key="1">
    <source>
        <dbReference type="ARBA" id="ARBA00004202"/>
    </source>
</evidence>
<dbReference type="CDD" id="cd03214">
    <property type="entry name" value="ABC_Iron-Siderophores_B12_Hemin"/>
    <property type="match status" value="1"/>
</dbReference>
<evidence type="ECO:0000256" key="9">
    <source>
        <dbReference type="ARBA" id="ARBA00023065"/>
    </source>
</evidence>
<gene>
    <name evidence="12" type="ORF">J2Z17_000991</name>
</gene>
<proteinExistence type="inferred from homology"/>
<sequence length="271" mass="29132">MLEAVDLAAAYGKTPVLHGLNARFAGGRLTALVGPNGCGKSTLLKAIMGFLPASSGEIRFDGQPIAGIGRRALARRVAYLPQECQCPDYMTLGELIELAGYARYSLSGGPSDKDRRLFAEALEIVGLADKARCQVNALSGGQRQRAWIAMVLAQDTDVILMDEPVNHLDMKYQYAVLGLVRDLCERHGKTVIIVLHDLNLTLAFADDIVMLRDGRVAAAGPVATTVTPVSVERVFGLDTEIFTRQGRLVCVPRIEPRYASGVRPGVVAVSA</sequence>
<evidence type="ECO:0000256" key="5">
    <source>
        <dbReference type="ARBA" id="ARBA00022496"/>
    </source>
</evidence>
<dbReference type="SMART" id="SM00382">
    <property type="entry name" value="AAA"/>
    <property type="match status" value="1"/>
</dbReference>
<evidence type="ECO:0000256" key="2">
    <source>
        <dbReference type="ARBA" id="ARBA00005417"/>
    </source>
</evidence>
<evidence type="ECO:0000256" key="8">
    <source>
        <dbReference type="ARBA" id="ARBA00023004"/>
    </source>
</evidence>
<keyword evidence="3" id="KW-0813">Transport</keyword>
<reference evidence="12 13" key="1">
    <citation type="submission" date="2021-03" db="EMBL/GenBank/DDBJ databases">
        <title>Genomic Encyclopedia of Type Strains, Phase IV (KMG-IV): sequencing the most valuable type-strain genomes for metagenomic binning, comparative biology and taxonomic classification.</title>
        <authorList>
            <person name="Goeker M."/>
        </authorList>
    </citation>
    <scope>NUCLEOTIDE SEQUENCE [LARGE SCALE GENOMIC DNA]</scope>
    <source>
        <strain evidence="12 13">DSM 21600</strain>
    </source>
</reference>
<evidence type="ECO:0000313" key="12">
    <source>
        <dbReference type="EMBL" id="MBP1849570.1"/>
    </source>
</evidence>
<dbReference type="InterPro" id="IPR003439">
    <property type="entry name" value="ABC_transporter-like_ATP-bd"/>
</dbReference>
<dbReference type="PROSITE" id="PS00211">
    <property type="entry name" value="ABC_TRANSPORTER_1"/>
    <property type="match status" value="1"/>
</dbReference>
<dbReference type="SUPFAM" id="SSF52540">
    <property type="entry name" value="P-loop containing nucleoside triphosphate hydrolases"/>
    <property type="match status" value="1"/>
</dbReference>
<comment type="caution">
    <text evidence="12">The sequence shown here is derived from an EMBL/GenBank/DDBJ whole genome shotgun (WGS) entry which is preliminary data.</text>
</comment>
<dbReference type="InterPro" id="IPR003593">
    <property type="entry name" value="AAA+_ATPase"/>
</dbReference>
<evidence type="ECO:0000256" key="6">
    <source>
        <dbReference type="ARBA" id="ARBA00022741"/>
    </source>
</evidence>
<dbReference type="RefSeq" id="WP_209942747.1">
    <property type="nucleotide sequence ID" value="NZ_JAGGJU010000002.1"/>
</dbReference>
<dbReference type="InterPro" id="IPR027417">
    <property type="entry name" value="P-loop_NTPase"/>
</dbReference>
<evidence type="ECO:0000313" key="13">
    <source>
        <dbReference type="Proteomes" id="UP000759443"/>
    </source>
</evidence>
<dbReference type="InterPro" id="IPR051535">
    <property type="entry name" value="Siderophore_ABC-ATPase"/>
</dbReference>
<evidence type="ECO:0000259" key="11">
    <source>
        <dbReference type="PROSITE" id="PS50893"/>
    </source>
</evidence>
<dbReference type="PROSITE" id="PS50893">
    <property type="entry name" value="ABC_TRANSPORTER_2"/>
    <property type="match status" value="1"/>
</dbReference>
<dbReference type="GO" id="GO:0005524">
    <property type="term" value="F:ATP binding"/>
    <property type="evidence" value="ECO:0007669"/>
    <property type="project" value="UniProtKB-KW"/>
</dbReference>
<dbReference type="PANTHER" id="PTHR42771">
    <property type="entry name" value="IRON(3+)-HYDROXAMATE IMPORT ATP-BINDING PROTEIN FHUC"/>
    <property type="match status" value="1"/>
</dbReference>
<keyword evidence="13" id="KW-1185">Reference proteome</keyword>
<comment type="subcellular location">
    <subcellularLocation>
        <location evidence="1">Cell membrane</location>
        <topology evidence="1">Peripheral membrane protein</topology>
    </subcellularLocation>
</comment>
<keyword evidence="5" id="KW-0410">Iron transport</keyword>